<organism evidence="2 3">
    <name type="scientific">Toxoplasma gondii p89</name>
    <dbReference type="NCBI Taxonomy" id="943119"/>
    <lineage>
        <taxon>Eukaryota</taxon>
        <taxon>Sar</taxon>
        <taxon>Alveolata</taxon>
        <taxon>Apicomplexa</taxon>
        <taxon>Conoidasida</taxon>
        <taxon>Coccidia</taxon>
        <taxon>Eucoccidiorida</taxon>
        <taxon>Eimeriorina</taxon>
        <taxon>Sarcocystidae</taxon>
        <taxon>Toxoplasma</taxon>
    </lineage>
</organism>
<comment type="caution">
    <text evidence="2">The sequence shown here is derived from an EMBL/GenBank/DDBJ whole genome shotgun (WGS) entry which is preliminary data.</text>
</comment>
<feature type="compositionally biased region" description="Low complexity" evidence="1">
    <location>
        <begin position="360"/>
        <end position="401"/>
    </location>
</feature>
<feature type="region of interest" description="Disordered" evidence="1">
    <location>
        <begin position="600"/>
        <end position="634"/>
    </location>
</feature>
<sequence>MELVVGKRTARKSKMAAATTISGGVANRSACPKDVALTHREQSLCSLRPPSPVTAASSQHSLHSTSTEASSDPPSQRRRRGDARQRKAEICREEPLGTNLPSDETRLGKDKKKEKREEEQRQGERQLAIEACGVGGAPTAEPHRAKRREQKGEKRGKKARDTAAKRKEREAFASCSLEAKEVSVSTHSQAILAVSEGGSSRGGLIASDVSAGSRAPLLPSVSFVSRRSCEAAKVSLAARNECVQPCNKTETNGDSPCRVAGDTPFLRLLALLQKPASSNGVGRAASQASPGVCTAQAASDADRGVAREAGGTMSQTQVPLHARKLCERDDMTTEERHREQGRSLLALLKRQGDRISYARDQSSSLSSCSSDSQSSSLSSVLSPSSSFPSSSPSFLCSVSSSAQSPAEASTTRKETSQGRRGRRTGKKVNQDGGEPTCQKVYSDGSSTKPVSKRNGGRFPVSPINSTASAATPLSFCSSSASSVFFSSCRPKGRTEDGELPFQFSSEKSDKALSPLPPQTSTKLSPHEVRQDTLAASSLSVSSSSRFSPLAPSSSSSSFSSSFSSSAFALSPLGLKGTFALPAFMRSPDPSKVRMPCAFLSRAGRQSERGSRERVGASGDGPEEPVSQRMAFALA</sequence>
<dbReference type="OrthoDB" id="10448809at2759"/>
<name>A0A086JQG9_TOXGO</name>
<gene>
    <name evidence="2" type="ORF">TGP89_244190</name>
</gene>
<dbReference type="AlphaFoldDB" id="A0A086JQG9"/>
<feature type="compositionally biased region" description="Basic and acidic residues" evidence="1">
    <location>
        <begin position="324"/>
        <end position="341"/>
    </location>
</feature>
<proteinExistence type="predicted"/>
<protein>
    <submittedName>
        <fullName evidence="2">Uncharacterized protein</fullName>
    </submittedName>
</protein>
<feature type="region of interest" description="Disordered" evidence="1">
    <location>
        <begin position="359"/>
        <end position="468"/>
    </location>
</feature>
<evidence type="ECO:0000313" key="3">
    <source>
        <dbReference type="Proteomes" id="UP000028828"/>
    </source>
</evidence>
<feature type="compositionally biased region" description="Basic residues" evidence="1">
    <location>
        <begin position="144"/>
        <end position="158"/>
    </location>
</feature>
<feature type="region of interest" description="Disordered" evidence="1">
    <location>
        <begin position="303"/>
        <end position="341"/>
    </location>
</feature>
<feature type="region of interest" description="Disordered" evidence="1">
    <location>
        <begin position="486"/>
        <end position="558"/>
    </location>
</feature>
<dbReference type="Proteomes" id="UP000028828">
    <property type="component" value="Unassembled WGS sequence"/>
</dbReference>
<dbReference type="VEuPathDB" id="ToxoDB:TGP89_244190"/>
<evidence type="ECO:0000313" key="2">
    <source>
        <dbReference type="EMBL" id="KFG34387.1"/>
    </source>
</evidence>
<dbReference type="EMBL" id="AEYI02001678">
    <property type="protein sequence ID" value="KFG34387.1"/>
    <property type="molecule type" value="Genomic_DNA"/>
</dbReference>
<feature type="compositionally biased region" description="Basic and acidic residues" evidence="1">
    <location>
        <begin position="604"/>
        <end position="614"/>
    </location>
</feature>
<feature type="compositionally biased region" description="Basic and acidic residues" evidence="1">
    <location>
        <begin position="159"/>
        <end position="169"/>
    </location>
</feature>
<evidence type="ECO:0000256" key="1">
    <source>
        <dbReference type="SAM" id="MobiDB-lite"/>
    </source>
</evidence>
<feature type="region of interest" description="Disordered" evidence="1">
    <location>
        <begin position="42"/>
        <end position="169"/>
    </location>
</feature>
<feature type="compositionally biased region" description="Low complexity" evidence="1">
    <location>
        <begin position="533"/>
        <end position="558"/>
    </location>
</feature>
<feature type="compositionally biased region" description="Polar residues" evidence="1">
    <location>
        <begin position="54"/>
        <end position="74"/>
    </location>
</feature>
<reference evidence="2 3" key="1">
    <citation type="submission" date="2014-03" db="EMBL/GenBank/DDBJ databases">
        <authorList>
            <person name="Sibley D."/>
            <person name="Venepally P."/>
            <person name="Karamycheva S."/>
            <person name="Hadjithomas M."/>
            <person name="Khan A."/>
            <person name="Brunk B."/>
            <person name="Roos D."/>
            <person name="Caler E."/>
            <person name="Lorenzi H."/>
        </authorList>
    </citation>
    <scope>NUCLEOTIDE SEQUENCE [LARGE SCALE GENOMIC DNA]</scope>
    <source>
        <strain evidence="3">p89</strain>
    </source>
</reference>
<feature type="compositionally biased region" description="Basic and acidic residues" evidence="1">
    <location>
        <begin position="82"/>
        <end position="95"/>
    </location>
</feature>
<feature type="compositionally biased region" description="Basic and acidic residues" evidence="1">
    <location>
        <begin position="115"/>
        <end position="124"/>
    </location>
</feature>
<accession>A0A086JQG9</accession>